<evidence type="ECO:0000313" key="2">
    <source>
        <dbReference type="EMBL" id="BCN31221.1"/>
    </source>
</evidence>
<organism evidence="2 3">
    <name type="scientific">Anaeromicropila herbilytica</name>
    <dbReference type="NCBI Taxonomy" id="2785025"/>
    <lineage>
        <taxon>Bacteria</taxon>
        <taxon>Bacillati</taxon>
        <taxon>Bacillota</taxon>
        <taxon>Clostridia</taxon>
        <taxon>Lachnospirales</taxon>
        <taxon>Lachnospiraceae</taxon>
        <taxon>Anaeromicropila</taxon>
    </lineage>
</organism>
<dbReference type="PANTHER" id="PTHR39176:SF1">
    <property type="entry name" value="PERIPLASMIC PROTEIN"/>
    <property type="match status" value="1"/>
</dbReference>
<protein>
    <recommendedName>
        <fullName evidence="1">Lysozyme inhibitor LprI-like N-terminal domain-containing protein</fullName>
    </recommendedName>
</protein>
<dbReference type="Pfam" id="PF07007">
    <property type="entry name" value="LprI"/>
    <property type="match status" value="1"/>
</dbReference>
<name>A0A7R7IDQ9_9FIRM</name>
<dbReference type="AlphaFoldDB" id="A0A7R7IDQ9"/>
<dbReference type="InterPro" id="IPR009739">
    <property type="entry name" value="LprI-like_N"/>
</dbReference>
<gene>
    <name evidence="2" type="ORF">bsdtb5_25160</name>
</gene>
<evidence type="ECO:0000313" key="3">
    <source>
        <dbReference type="Proteomes" id="UP000595897"/>
    </source>
</evidence>
<feature type="domain" description="Lysozyme inhibitor LprI-like N-terminal" evidence="1">
    <location>
        <begin position="233"/>
        <end position="321"/>
    </location>
</feature>
<keyword evidence="3" id="KW-1185">Reference proteome</keyword>
<sequence>MRLKMKDILALLLIITFTVGSARVYASSNTTEQKLNEKAKKAFESVIQNRNKLYKQLDLGKCKSYQMIDLNKDGVVELLLSTSNASKEEDTAGYKSYLFSLYNGKVKYIDTLQCSQSGIRYNNKKGTLYASVGGTGGYTNTIYQLVNNSLKRVTVLEEKKQYDESGATASAKTVFYRDNKKITSAVYTKVVNTYYSNNYINYILITNKISSNVVNYRKECFEIEKRTKNLWKNSDTTLDMKKTADKEYSLWDQELNKIYSAVRNNMSASEKDQIKTVQLKWIKEKESKAKIASNKYKGGTMESVAYSMELGKLTKDRVYDLVNIYFGQ</sequence>
<dbReference type="Proteomes" id="UP000595897">
    <property type="component" value="Chromosome"/>
</dbReference>
<reference evidence="2 3" key="1">
    <citation type="submission" date="2020-11" db="EMBL/GenBank/DDBJ databases">
        <title>Draft genome sequencing of a Lachnospiraceae strain isolated from anoxic soil subjected to BSD treatment.</title>
        <authorList>
            <person name="Uek A."/>
            <person name="Tonouchi A."/>
        </authorList>
    </citation>
    <scope>NUCLEOTIDE SEQUENCE [LARGE SCALE GENOMIC DNA]</scope>
    <source>
        <strain evidence="2 3">TB5</strain>
    </source>
</reference>
<accession>A0A7R7IDQ9</accession>
<dbReference type="RefSeq" id="WP_271712361.1">
    <property type="nucleotide sequence ID" value="NZ_AP024169.1"/>
</dbReference>
<dbReference type="PANTHER" id="PTHR39176">
    <property type="entry name" value="PERIPLASMIC PROTEIN-RELATED"/>
    <property type="match status" value="1"/>
</dbReference>
<dbReference type="KEGG" id="ahb:bsdtb5_25160"/>
<proteinExistence type="predicted"/>
<evidence type="ECO:0000259" key="1">
    <source>
        <dbReference type="Pfam" id="PF07007"/>
    </source>
</evidence>
<dbReference type="EMBL" id="AP024169">
    <property type="protein sequence ID" value="BCN31221.1"/>
    <property type="molecule type" value="Genomic_DNA"/>
</dbReference>
<dbReference type="Gene3D" id="1.20.1270.180">
    <property type="match status" value="1"/>
</dbReference>